<proteinExistence type="predicted"/>
<keyword evidence="1" id="KW-0472">Membrane</keyword>
<sequence>MEGDEQHRVVLACTVCGVFFCVLSPLSFWILWAVNWRPWRIYSTSTIMLDLLNCRTHQ</sequence>
<name>A0A426Z483_ENSVE</name>
<organism evidence="2 3">
    <name type="scientific">Ensete ventricosum</name>
    <name type="common">Abyssinian banana</name>
    <name type="synonym">Musa ensete</name>
    <dbReference type="NCBI Taxonomy" id="4639"/>
    <lineage>
        <taxon>Eukaryota</taxon>
        <taxon>Viridiplantae</taxon>
        <taxon>Streptophyta</taxon>
        <taxon>Embryophyta</taxon>
        <taxon>Tracheophyta</taxon>
        <taxon>Spermatophyta</taxon>
        <taxon>Magnoliopsida</taxon>
        <taxon>Liliopsida</taxon>
        <taxon>Zingiberales</taxon>
        <taxon>Musaceae</taxon>
        <taxon>Ensete</taxon>
    </lineage>
</organism>
<comment type="caution">
    <text evidence="2">The sequence shown here is derived from an EMBL/GenBank/DDBJ whole genome shotgun (WGS) entry which is preliminary data.</text>
</comment>
<accession>A0A426Z483</accession>
<evidence type="ECO:0000313" key="2">
    <source>
        <dbReference type="EMBL" id="RRT58776.1"/>
    </source>
</evidence>
<dbReference type="AlphaFoldDB" id="A0A426Z483"/>
<evidence type="ECO:0000313" key="3">
    <source>
        <dbReference type="Proteomes" id="UP000287651"/>
    </source>
</evidence>
<dbReference type="EMBL" id="AMZH03008520">
    <property type="protein sequence ID" value="RRT58776.1"/>
    <property type="molecule type" value="Genomic_DNA"/>
</dbReference>
<reference evidence="2 3" key="1">
    <citation type="journal article" date="2014" name="Agronomy (Basel)">
        <title>A Draft Genome Sequence for Ensete ventricosum, the Drought-Tolerant Tree Against Hunger.</title>
        <authorList>
            <person name="Harrison J."/>
            <person name="Moore K.A."/>
            <person name="Paszkiewicz K."/>
            <person name="Jones T."/>
            <person name="Grant M."/>
            <person name="Ambacheew D."/>
            <person name="Muzemil S."/>
            <person name="Studholme D.J."/>
        </authorList>
    </citation>
    <scope>NUCLEOTIDE SEQUENCE [LARGE SCALE GENOMIC DNA]</scope>
</reference>
<evidence type="ECO:0000256" key="1">
    <source>
        <dbReference type="SAM" id="Phobius"/>
    </source>
</evidence>
<protein>
    <submittedName>
        <fullName evidence="2">Uncharacterized protein</fullName>
    </submittedName>
</protein>
<keyword evidence="1" id="KW-1133">Transmembrane helix</keyword>
<keyword evidence="1" id="KW-0812">Transmembrane</keyword>
<gene>
    <name evidence="2" type="ORF">B296_00026857</name>
</gene>
<feature type="transmembrane region" description="Helical" evidence="1">
    <location>
        <begin position="9"/>
        <end position="32"/>
    </location>
</feature>
<dbReference type="Proteomes" id="UP000287651">
    <property type="component" value="Unassembled WGS sequence"/>
</dbReference>